<sequence length="185" mass="20358">MTFSEIGEPQVPTDQNLLVGFLIELQADLDAWTTGEGVNPEVEGSILFPDTELRSLARAAFEDGVDASLSQAILALRNDWPLYEPALRVNGLTGPNLLLKTTMAGNFRNPAPDRTRSTRRLFADLSRYLGIGSSVLSSLKDVLENKMPWWAKVVLELAKEFADMAEAQASARSEPPVLRGGRIRF</sequence>
<accession>A0ABQ6BJI4</accession>
<gene>
    <name evidence="1" type="ORF">GCM10007859_21340</name>
</gene>
<dbReference type="EMBL" id="BSOY01000051">
    <property type="protein sequence ID" value="GLS02113.1"/>
    <property type="molecule type" value="Genomic_DNA"/>
</dbReference>
<organism evidence="1 2">
    <name type="scientific">Brevundimonas denitrificans</name>
    <dbReference type="NCBI Taxonomy" id="1443434"/>
    <lineage>
        <taxon>Bacteria</taxon>
        <taxon>Pseudomonadati</taxon>
        <taxon>Pseudomonadota</taxon>
        <taxon>Alphaproteobacteria</taxon>
        <taxon>Caulobacterales</taxon>
        <taxon>Caulobacteraceae</taxon>
        <taxon>Brevundimonas</taxon>
    </lineage>
</organism>
<reference evidence="2" key="1">
    <citation type="journal article" date="2019" name="Int. J. Syst. Evol. Microbiol.">
        <title>The Global Catalogue of Microorganisms (GCM) 10K type strain sequencing project: providing services to taxonomists for standard genome sequencing and annotation.</title>
        <authorList>
            <consortium name="The Broad Institute Genomics Platform"/>
            <consortium name="The Broad Institute Genome Sequencing Center for Infectious Disease"/>
            <person name="Wu L."/>
            <person name="Ma J."/>
        </authorList>
    </citation>
    <scope>NUCLEOTIDE SEQUENCE [LARGE SCALE GENOMIC DNA]</scope>
    <source>
        <strain evidence="2">NBRC 110107</strain>
    </source>
</reference>
<dbReference type="RefSeq" id="WP_284222984.1">
    <property type="nucleotide sequence ID" value="NZ_BSOY01000051.1"/>
</dbReference>
<proteinExistence type="predicted"/>
<evidence type="ECO:0000313" key="1">
    <source>
        <dbReference type="EMBL" id="GLS02113.1"/>
    </source>
</evidence>
<name>A0ABQ6BJI4_9CAUL</name>
<keyword evidence="2" id="KW-1185">Reference proteome</keyword>
<dbReference type="Proteomes" id="UP001156921">
    <property type="component" value="Unassembled WGS sequence"/>
</dbReference>
<evidence type="ECO:0000313" key="2">
    <source>
        <dbReference type="Proteomes" id="UP001156921"/>
    </source>
</evidence>
<protein>
    <submittedName>
        <fullName evidence="1">Uncharacterized protein</fullName>
    </submittedName>
</protein>
<comment type="caution">
    <text evidence="1">The sequence shown here is derived from an EMBL/GenBank/DDBJ whole genome shotgun (WGS) entry which is preliminary data.</text>
</comment>